<dbReference type="GO" id="GO:0005524">
    <property type="term" value="F:ATP binding"/>
    <property type="evidence" value="ECO:0007669"/>
    <property type="project" value="UniProtKB-KW"/>
</dbReference>
<evidence type="ECO:0000259" key="3">
    <source>
        <dbReference type="PROSITE" id="PS50893"/>
    </source>
</evidence>
<dbReference type="CDD" id="cd03215">
    <property type="entry name" value="ABC_Carb_Monos_II"/>
    <property type="match status" value="1"/>
</dbReference>
<dbReference type="PROSITE" id="PS50893">
    <property type="entry name" value="ABC_TRANSPORTER_2"/>
    <property type="match status" value="2"/>
</dbReference>
<dbReference type="InterPro" id="IPR050107">
    <property type="entry name" value="ABC_carbohydrate_import_ATPase"/>
</dbReference>
<feature type="domain" description="ABC transporter" evidence="3">
    <location>
        <begin position="7"/>
        <end position="247"/>
    </location>
</feature>
<accession>A0ABT1ZAL2</accession>
<dbReference type="SMART" id="SM00382">
    <property type="entry name" value="AAA"/>
    <property type="match status" value="1"/>
</dbReference>
<dbReference type="Gene3D" id="3.40.50.300">
    <property type="entry name" value="P-loop containing nucleotide triphosphate hydrolases"/>
    <property type="match status" value="2"/>
</dbReference>
<dbReference type="RefSeq" id="WP_258499666.1">
    <property type="nucleotide sequence ID" value="NZ_JANSKA010000007.1"/>
</dbReference>
<reference evidence="4 5" key="1">
    <citation type="submission" date="2022-08" db="EMBL/GenBank/DDBJ databases">
        <title>Tractidigestivibacter montrealensis type strain KD21.</title>
        <authorList>
            <person name="Diop K."/>
            <person name="Richard C."/>
            <person name="Routy B."/>
        </authorList>
    </citation>
    <scope>NUCLEOTIDE SEQUENCE [LARGE SCALE GENOMIC DNA]</scope>
    <source>
        <strain evidence="4 5">KD21</strain>
    </source>
</reference>
<dbReference type="CDD" id="cd03216">
    <property type="entry name" value="ABC_Carb_Monos_I"/>
    <property type="match status" value="1"/>
</dbReference>
<sequence length="512" mass="56729">MQDDYIIDMRHITKRFPGIVANDDVTLRVKKGEVFALLGENGAGKSTLMSVLFGMYQPDAGKIYLRGEEVKFGSSDDAVAAGIGMVHQHFKLVDNFTVAENIVMGVEPKKRLAGFLPCVDIKEANRRVKEISEQYGLAVNPTDMVGDLAVSQRQRVEILKMLYRNAEILIFDEPTAVLTPKEIEFLLDIIRGLRDQGKTIILITHKIEEIKKVADRCAILCRGKLVDVLDVASTSVQHMANFMVGREVKLETTKGEPHFGKEVLKVDHLTVRNADKFEVVQDVSLSIHEGEIFAVAGVAGNGQGELANTIAGMQDAYKGTVTLDGKDITSESVRNRIEDGVAYIPEDRQGMGVFMNLPLDENLALRRYYKEPFSKGGVLDHVKIREFADDLIERYDIRSGQGGRTITRSMSGGNQQKAIVAREIEQHARLLIFVQPTRGMDMGAIEHIHEQIIAERDRGAAVLLISLELDEVMQLADTIGVIYNGKLLKTAPASTMTSQEVGRYMMGVADND</sequence>
<dbReference type="InterPro" id="IPR017871">
    <property type="entry name" value="ABC_transporter-like_CS"/>
</dbReference>
<dbReference type="Pfam" id="PF00005">
    <property type="entry name" value="ABC_tran"/>
    <property type="match status" value="2"/>
</dbReference>
<dbReference type="EMBL" id="JANSKA010000007">
    <property type="protein sequence ID" value="MCR9037260.1"/>
    <property type="molecule type" value="Genomic_DNA"/>
</dbReference>
<dbReference type="InterPro" id="IPR027417">
    <property type="entry name" value="P-loop_NTPase"/>
</dbReference>
<dbReference type="SUPFAM" id="SSF52540">
    <property type="entry name" value="P-loop containing nucleoside triphosphate hydrolases"/>
    <property type="match status" value="2"/>
</dbReference>
<evidence type="ECO:0000313" key="4">
    <source>
        <dbReference type="EMBL" id="MCR9037260.1"/>
    </source>
</evidence>
<dbReference type="InterPro" id="IPR003439">
    <property type="entry name" value="ABC_transporter-like_ATP-bd"/>
</dbReference>
<keyword evidence="1" id="KW-0547">Nucleotide-binding</keyword>
<dbReference type="InterPro" id="IPR003593">
    <property type="entry name" value="AAA+_ATPase"/>
</dbReference>
<proteinExistence type="predicted"/>
<evidence type="ECO:0000256" key="2">
    <source>
        <dbReference type="ARBA" id="ARBA00022840"/>
    </source>
</evidence>
<protein>
    <submittedName>
        <fullName evidence="4">ABC transporter ATP-binding protein</fullName>
    </submittedName>
</protein>
<organism evidence="4 5">
    <name type="scientific">Tractidigestivibacter montrealensis</name>
    <dbReference type="NCBI Taxonomy" id="2972466"/>
    <lineage>
        <taxon>Bacteria</taxon>
        <taxon>Bacillati</taxon>
        <taxon>Actinomycetota</taxon>
        <taxon>Coriobacteriia</taxon>
        <taxon>Coriobacteriales</taxon>
        <taxon>Atopobiaceae</taxon>
        <taxon>Tractidigestivibacter</taxon>
    </lineage>
</organism>
<feature type="domain" description="ABC transporter" evidence="3">
    <location>
        <begin position="264"/>
        <end position="509"/>
    </location>
</feature>
<dbReference type="PANTHER" id="PTHR43790">
    <property type="entry name" value="CARBOHYDRATE TRANSPORT ATP-BINDING PROTEIN MG119-RELATED"/>
    <property type="match status" value="1"/>
</dbReference>
<gene>
    <name evidence="4" type="ORF">NVS32_09900</name>
</gene>
<evidence type="ECO:0000256" key="1">
    <source>
        <dbReference type="ARBA" id="ARBA00022741"/>
    </source>
</evidence>
<dbReference type="PANTHER" id="PTHR43790:SF4">
    <property type="entry name" value="GUANOSINE IMPORT ATP-BINDING PROTEIN NUPO"/>
    <property type="match status" value="1"/>
</dbReference>
<dbReference type="Proteomes" id="UP001204320">
    <property type="component" value="Unassembled WGS sequence"/>
</dbReference>
<comment type="caution">
    <text evidence="4">The sequence shown here is derived from an EMBL/GenBank/DDBJ whole genome shotgun (WGS) entry which is preliminary data.</text>
</comment>
<evidence type="ECO:0000313" key="5">
    <source>
        <dbReference type="Proteomes" id="UP001204320"/>
    </source>
</evidence>
<keyword evidence="2 4" id="KW-0067">ATP-binding</keyword>
<dbReference type="PROSITE" id="PS00211">
    <property type="entry name" value="ABC_TRANSPORTER_1"/>
    <property type="match status" value="1"/>
</dbReference>
<keyword evidence="5" id="KW-1185">Reference proteome</keyword>
<name>A0ABT1ZAL2_9ACTN</name>